<evidence type="ECO:0000313" key="3">
    <source>
        <dbReference type="Proteomes" id="UP000626109"/>
    </source>
</evidence>
<dbReference type="Proteomes" id="UP000626109">
    <property type="component" value="Unassembled WGS sequence"/>
</dbReference>
<reference evidence="2" key="1">
    <citation type="submission" date="2021-02" db="EMBL/GenBank/DDBJ databases">
        <authorList>
            <person name="Dougan E. K."/>
            <person name="Rhodes N."/>
            <person name="Thang M."/>
            <person name="Chan C."/>
        </authorList>
    </citation>
    <scope>NUCLEOTIDE SEQUENCE</scope>
</reference>
<accession>A0A813LIG7</accession>
<sequence>QLTNSGMVGKHEIRKIMDSNMDEDDIPLSDKEIMRMIKQAQDSDKQVQPGEDGSAKSETDHLLHFDGFLRLVSKLLSELSNDQRELNGIS</sequence>
<proteinExistence type="predicted"/>
<dbReference type="EMBL" id="CAJNNW010035706">
    <property type="protein sequence ID" value="CAE8729489.1"/>
    <property type="molecule type" value="Genomic_DNA"/>
</dbReference>
<protein>
    <submittedName>
        <fullName evidence="2">Uncharacterized protein</fullName>
    </submittedName>
</protein>
<comment type="caution">
    <text evidence="2">The sequence shown here is derived from an EMBL/GenBank/DDBJ whole genome shotgun (WGS) entry which is preliminary data.</text>
</comment>
<evidence type="ECO:0000313" key="2">
    <source>
        <dbReference type="EMBL" id="CAE8729489.1"/>
    </source>
</evidence>
<evidence type="ECO:0000256" key="1">
    <source>
        <dbReference type="SAM" id="MobiDB-lite"/>
    </source>
</evidence>
<gene>
    <name evidence="2" type="ORF">PGLA2088_LOCUS45428</name>
</gene>
<feature type="region of interest" description="Disordered" evidence="1">
    <location>
        <begin position="39"/>
        <end position="58"/>
    </location>
</feature>
<feature type="region of interest" description="Disordered" evidence="1">
    <location>
        <begin position="1"/>
        <end position="25"/>
    </location>
</feature>
<dbReference type="AlphaFoldDB" id="A0A813LIG7"/>
<feature type="non-terminal residue" evidence="2">
    <location>
        <position position="1"/>
    </location>
</feature>
<name>A0A813LIG7_POLGL</name>
<organism evidence="2 3">
    <name type="scientific">Polarella glacialis</name>
    <name type="common">Dinoflagellate</name>
    <dbReference type="NCBI Taxonomy" id="89957"/>
    <lineage>
        <taxon>Eukaryota</taxon>
        <taxon>Sar</taxon>
        <taxon>Alveolata</taxon>
        <taxon>Dinophyceae</taxon>
        <taxon>Suessiales</taxon>
        <taxon>Suessiaceae</taxon>
        <taxon>Polarella</taxon>
    </lineage>
</organism>